<dbReference type="InterPro" id="IPR048118">
    <property type="entry name" value="KwaA"/>
</dbReference>
<keyword evidence="1" id="KW-1133">Transmembrane helix</keyword>
<name>A0A1T4V2K5_9GAMM</name>
<dbReference type="AlphaFoldDB" id="A0A1T4V2K5"/>
<feature type="transmembrane region" description="Helical" evidence="1">
    <location>
        <begin position="127"/>
        <end position="144"/>
    </location>
</feature>
<evidence type="ECO:0000313" key="2">
    <source>
        <dbReference type="EMBL" id="SKA58781.1"/>
    </source>
</evidence>
<organism evidence="2 3">
    <name type="scientific">Photobacterium toruni</name>
    <dbReference type="NCBI Taxonomy" id="1935446"/>
    <lineage>
        <taxon>Bacteria</taxon>
        <taxon>Pseudomonadati</taxon>
        <taxon>Pseudomonadota</taxon>
        <taxon>Gammaproteobacteria</taxon>
        <taxon>Vibrionales</taxon>
        <taxon>Vibrionaceae</taxon>
        <taxon>Photobacterium</taxon>
    </lineage>
</organism>
<dbReference type="OrthoDB" id="1100556at2"/>
<dbReference type="RefSeq" id="WP_080176603.1">
    <property type="nucleotide sequence ID" value="NZ_AP024854.1"/>
</dbReference>
<feature type="transmembrane region" description="Helical" evidence="1">
    <location>
        <begin position="7"/>
        <end position="26"/>
    </location>
</feature>
<evidence type="ECO:0000313" key="3">
    <source>
        <dbReference type="Proteomes" id="UP000191116"/>
    </source>
</evidence>
<proteinExistence type="predicted"/>
<dbReference type="EMBL" id="FUWP01000059">
    <property type="protein sequence ID" value="SKA58781.1"/>
    <property type="molecule type" value="Genomic_DNA"/>
</dbReference>
<dbReference type="Proteomes" id="UP000191116">
    <property type="component" value="Unassembled WGS sequence"/>
</dbReference>
<evidence type="ECO:0000256" key="1">
    <source>
        <dbReference type="SAM" id="Phobius"/>
    </source>
</evidence>
<reference evidence="2 3" key="1">
    <citation type="submission" date="2017-02" db="EMBL/GenBank/DDBJ databases">
        <authorList>
            <person name="Peterson S.W."/>
        </authorList>
    </citation>
    <scope>NUCLEOTIDE SEQUENCE [LARGE SCALE GENOMIC DNA]</scope>
    <source>
        <strain evidence="2 3">CECT 9189</strain>
    </source>
</reference>
<accession>A0A1T4V2K5</accession>
<sequence length="204" mass="23627">MKNIEKVKLYILSLAILFFIVIIMTFKIPKESFPICDFSNSKTLVCFENYFEYLKALIKCNLLPSLMVILLIVCVKIKKDFNYMLSGGAGASIRVCEVKSEDYEHLTFLATYIIPFFGFTFNEPQKLLAYFVLLIVIGFIFVRTDKYYANPTLALFGFKLYKANLSDQNRIYESVIIISKDIIEPNTSIRYKLISDNVFFAKKI</sequence>
<feature type="transmembrane region" description="Helical" evidence="1">
    <location>
        <begin position="56"/>
        <end position="75"/>
    </location>
</feature>
<keyword evidence="1" id="KW-0812">Transmembrane</keyword>
<keyword evidence="1" id="KW-0472">Membrane</keyword>
<protein>
    <submittedName>
        <fullName evidence="2">Uncharacterized protein</fullName>
    </submittedName>
</protein>
<dbReference type="NCBIfam" id="NF041622">
    <property type="entry name" value="KwaA"/>
    <property type="match status" value="1"/>
</dbReference>
<gene>
    <name evidence="2" type="ORF">CZ814_03998</name>
</gene>